<dbReference type="GeneID" id="9593771"/>
<reference evidence="1 2" key="1">
    <citation type="journal article" date="2010" name="Nat. Biotechnol.">
        <title>Genome sequence of the model mushroom Schizophyllum commune.</title>
        <authorList>
            <person name="Ohm R.A."/>
            <person name="de Jong J.F."/>
            <person name="Lugones L.G."/>
            <person name="Aerts A."/>
            <person name="Kothe E."/>
            <person name="Stajich J.E."/>
            <person name="de Vries R.P."/>
            <person name="Record E."/>
            <person name="Levasseur A."/>
            <person name="Baker S.E."/>
            <person name="Bartholomew K.A."/>
            <person name="Coutinho P.M."/>
            <person name="Erdmann S."/>
            <person name="Fowler T.J."/>
            <person name="Gathman A.C."/>
            <person name="Lombard V."/>
            <person name="Henrissat B."/>
            <person name="Knabe N."/>
            <person name="Kuees U."/>
            <person name="Lilly W.W."/>
            <person name="Lindquist E."/>
            <person name="Lucas S."/>
            <person name="Magnuson J.K."/>
            <person name="Piumi F."/>
            <person name="Raudaskoski M."/>
            <person name="Salamov A."/>
            <person name="Schmutz J."/>
            <person name="Schwarze F.W.M.R."/>
            <person name="vanKuyk P.A."/>
            <person name="Horton J.S."/>
            <person name="Grigoriev I.V."/>
            <person name="Woesten H.A.B."/>
        </authorList>
    </citation>
    <scope>NUCLEOTIDE SEQUENCE [LARGE SCALE GENOMIC DNA]</scope>
    <source>
        <strain evidence="2">H4-8 / FGSC 9210</strain>
    </source>
</reference>
<keyword evidence="2" id="KW-1185">Reference proteome</keyword>
<dbReference type="RefSeq" id="XP_003027384.1">
    <property type="nucleotide sequence ID" value="XM_003027338.1"/>
</dbReference>
<feature type="non-terminal residue" evidence="1">
    <location>
        <position position="504"/>
    </location>
</feature>
<dbReference type="OrthoDB" id="3543113at2759"/>
<dbReference type="KEGG" id="scm:SCHCO_02693688"/>
<gene>
    <name evidence="1" type="ORF">SCHCODRAFT_113834</name>
</gene>
<organism evidence="2">
    <name type="scientific">Schizophyllum commune (strain H4-8 / FGSC 9210)</name>
    <name type="common">Split gill fungus</name>
    <dbReference type="NCBI Taxonomy" id="578458"/>
    <lineage>
        <taxon>Eukaryota</taxon>
        <taxon>Fungi</taxon>
        <taxon>Dikarya</taxon>
        <taxon>Basidiomycota</taxon>
        <taxon>Agaricomycotina</taxon>
        <taxon>Agaricomycetes</taxon>
        <taxon>Agaricomycetidae</taxon>
        <taxon>Agaricales</taxon>
        <taxon>Schizophyllaceae</taxon>
        <taxon>Schizophyllum</taxon>
    </lineage>
</organism>
<dbReference type="VEuPathDB" id="FungiDB:SCHCODRAFT_02693688"/>
<dbReference type="AlphaFoldDB" id="D8QIW8"/>
<proteinExistence type="predicted"/>
<dbReference type="EMBL" id="GL377313">
    <property type="protein sequence ID" value="EFI92481.1"/>
    <property type="molecule type" value="Genomic_DNA"/>
</dbReference>
<dbReference type="InterPro" id="IPR032675">
    <property type="entry name" value="LRR_dom_sf"/>
</dbReference>
<name>D8QIW8_SCHCM</name>
<evidence type="ECO:0000313" key="1">
    <source>
        <dbReference type="EMBL" id="EFI92481.1"/>
    </source>
</evidence>
<evidence type="ECO:0008006" key="3">
    <source>
        <dbReference type="Google" id="ProtNLM"/>
    </source>
</evidence>
<dbReference type="HOGENOM" id="CLU_021164_0_3_1"/>
<evidence type="ECO:0000313" key="2">
    <source>
        <dbReference type="Proteomes" id="UP000007431"/>
    </source>
</evidence>
<dbReference type="Proteomes" id="UP000007431">
    <property type="component" value="Unassembled WGS sequence"/>
</dbReference>
<dbReference type="OMA" id="YIADANP"/>
<sequence>MQSLRKAWQAVWRRITRSRKASACTRVASVYELMEQIVRTVHHDQGNGGLLSLLVASRFVSQVTLDVLWETQTELVPLFLTLRPCVYVKNYNTIHLSDKSVNKHSDGFIREDVWNRFQSYAQRVKILDIPSLPKAPLRLHASVLKALAYRGTLLRNLHTVRVPGLKSLPLDDNLHLLFSFDRSRQKSYASFYIQDPRSGKLTYLNNLCKLSGVREICAPDTGLLPPLVAFRGLPNLERLQLAHIDPLPPPADAFGYRSLRVLRVDSQGLCDAARTVSALSSEALELHRLVITWTSSPVEPAYVAATSSGKHTAALTLYSTIRRCCMASSLRDIRVPTHSDGRALAASKLFADLLSFPHIEHAEVVFMHPAADIDGAIDCMSAAWPRLQRLSLTHMRRTITSARSTVKLATLRGLLPLERRCPNLSHLRIDIDPASSFPASASAPEDMSTRMQRDSLTFDIGAFPESRAVTIVTFLQYHFPGARLVYLANDDYRCQSLAILQDTN</sequence>
<dbReference type="Gene3D" id="3.80.10.10">
    <property type="entry name" value="Ribonuclease Inhibitor"/>
    <property type="match status" value="1"/>
</dbReference>
<dbReference type="InParanoid" id="D8QIW8"/>
<accession>D8QIW8</accession>
<protein>
    <recommendedName>
        <fullName evidence="3">F-box domain-containing protein</fullName>
    </recommendedName>
</protein>